<dbReference type="Gene3D" id="3.20.20.450">
    <property type="entry name" value="EAL domain"/>
    <property type="match status" value="1"/>
</dbReference>
<dbReference type="PANTHER" id="PTHR44757:SF2">
    <property type="entry name" value="BIOFILM ARCHITECTURE MAINTENANCE PROTEIN MBAA"/>
    <property type="match status" value="1"/>
</dbReference>
<dbReference type="CDD" id="cd18774">
    <property type="entry name" value="PDC2_HK_sensor"/>
    <property type="match status" value="1"/>
</dbReference>
<dbReference type="NCBIfam" id="TIGR00254">
    <property type="entry name" value="GGDEF"/>
    <property type="match status" value="1"/>
</dbReference>
<dbReference type="RefSeq" id="WP_198323757.1">
    <property type="nucleotide sequence ID" value="NZ_CP104311.1"/>
</dbReference>
<evidence type="ECO:0000259" key="1">
    <source>
        <dbReference type="PROSITE" id="PS50883"/>
    </source>
</evidence>
<dbReference type="InterPro" id="IPR035919">
    <property type="entry name" value="EAL_sf"/>
</dbReference>
<accession>A0ABZ2F1L6</accession>
<evidence type="ECO:0000259" key="2">
    <source>
        <dbReference type="PROSITE" id="PS50887"/>
    </source>
</evidence>
<dbReference type="PROSITE" id="PS50883">
    <property type="entry name" value="EAL"/>
    <property type="match status" value="1"/>
</dbReference>
<dbReference type="InterPro" id="IPR001633">
    <property type="entry name" value="EAL_dom"/>
</dbReference>
<keyword evidence="4" id="KW-1185">Reference proteome</keyword>
<evidence type="ECO:0000313" key="4">
    <source>
        <dbReference type="Proteomes" id="UP001359308"/>
    </source>
</evidence>
<dbReference type="InterPro" id="IPR029787">
    <property type="entry name" value="Nucleotide_cyclase"/>
</dbReference>
<dbReference type="SMART" id="SM00052">
    <property type="entry name" value="EAL"/>
    <property type="match status" value="1"/>
</dbReference>
<dbReference type="Proteomes" id="UP001359308">
    <property type="component" value="Chromosome"/>
</dbReference>
<reference evidence="3 4" key="1">
    <citation type="submission" date="2022-09" db="EMBL/GenBank/DDBJ databases">
        <authorList>
            <person name="Giprobiosintez L."/>
        </authorList>
    </citation>
    <scope>NUCLEOTIDE SEQUENCE [LARGE SCALE GENOMIC DNA]</scope>
    <source>
        <strain evidence="4">VKPM-B-12549 (GBS-15)</strain>
    </source>
</reference>
<dbReference type="InterPro" id="IPR000160">
    <property type="entry name" value="GGDEF_dom"/>
</dbReference>
<dbReference type="SUPFAM" id="SSF55073">
    <property type="entry name" value="Nucleotide cyclase"/>
    <property type="match status" value="1"/>
</dbReference>
<name>A0ABZ2F1L6_METCP</name>
<evidence type="ECO:0000313" key="3">
    <source>
        <dbReference type="EMBL" id="WWF00585.1"/>
    </source>
</evidence>
<dbReference type="InterPro" id="IPR043128">
    <property type="entry name" value="Rev_trsase/Diguanyl_cyclase"/>
</dbReference>
<dbReference type="CDD" id="cd01949">
    <property type="entry name" value="GGDEF"/>
    <property type="match status" value="1"/>
</dbReference>
<dbReference type="SMART" id="SM00267">
    <property type="entry name" value="GGDEF"/>
    <property type="match status" value="1"/>
</dbReference>
<dbReference type="PROSITE" id="PS50887">
    <property type="entry name" value="GGDEF"/>
    <property type="match status" value="1"/>
</dbReference>
<feature type="domain" description="GGDEF" evidence="2">
    <location>
        <begin position="305"/>
        <end position="438"/>
    </location>
</feature>
<dbReference type="Pfam" id="PF00563">
    <property type="entry name" value="EAL"/>
    <property type="match status" value="1"/>
</dbReference>
<dbReference type="SUPFAM" id="SSF141868">
    <property type="entry name" value="EAL domain-like"/>
    <property type="match status" value="1"/>
</dbReference>
<feature type="domain" description="EAL" evidence="1">
    <location>
        <begin position="447"/>
        <end position="701"/>
    </location>
</feature>
<dbReference type="InterPro" id="IPR052155">
    <property type="entry name" value="Biofilm_reg_signaling"/>
</dbReference>
<dbReference type="PANTHER" id="PTHR44757">
    <property type="entry name" value="DIGUANYLATE CYCLASE DGCP"/>
    <property type="match status" value="1"/>
</dbReference>
<protein>
    <submittedName>
        <fullName evidence="3">EAL domain-containing protein</fullName>
    </submittedName>
</protein>
<organism evidence="3 4">
    <name type="scientific">Methylococcus capsulatus</name>
    <dbReference type="NCBI Taxonomy" id="414"/>
    <lineage>
        <taxon>Bacteria</taxon>
        <taxon>Pseudomonadati</taxon>
        <taxon>Pseudomonadota</taxon>
        <taxon>Gammaproteobacteria</taxon>
        <taxon>Methylococcales</taxon>
        <taxon>Methylococcaceae</taxon>
        <taxon>Methylococcus</taxon>
    </lineage>
</organism>
<sequence>MEIIDRGWQDSFNFANQPLPQDAVHALLDTPFDPTWRSRLQRAAKAAPEFGFSALAFISLAGSSLAEDGSFAQSPDLDVPLNAPASSRLLWTKHGFVLHTRVPVRRQDAVLGFMEAERPLPQMDEALHDTTHLGETADFAICAAAGENMHCFPLRSTQGNVLRNYPRNIAGQPLPMSHALAGKSGVVHARDYRGRDVIAAYRPMGDTGLGTVLKIDSAELYQPLAATLWELPAILLPLMTMGFLLLRLQVMPLVRKMAEEIGEREKAEKYIRFLAYHDALTGLPNRLQIQERFDQAADCAQRNGSRLALVFLDLDGFKRINDSLGHSAGDAVLKEAAARLRDSVRNGDTVSRQGGDEFLILLTDLGDDAVITKIMDQILTRQMAPFHCEGIDLSTSVSMGIAVYPDDGRDFETLLKKADMAMYQAKDSGRNTYRFHNPQMSLDVIEHLQIYHGLRRAIDRDEFVLYYQPQIDLASGRITGAEALLRWQEPERGLVTPGRFIAIAEESGLITPIGEWVLEEACRQAAAWCQMGVSNLVVAVNISAVQFLRGNLDDSVVRALERSGLAADLLELELTESALIHNTENTLGVVRRLKSLGVKLSIDDFGTGYSNLAYLRRFAVDKIKIDQSFVRDMLDDPNDAAIIRAIIQMARTLNLKTIAEGVEHERTLDALRRCQCDEVQGYHISEPLPTDQFTRFLLTWREGWIHTAEGGKRAKC</sequence>
<dbReference type="Pfam" id="PF00990">
    <property type="entry name" value="GGDEF"/>
    <property type="match status" value="1"/>
</dbReference>
<dbReference type="CDD" id="cd01948">
    <property type="entry name" value="EAL"/>
    <property type="match status" value="1"/>
</dbReference>
<gene>
    <name evidence="3" type="ORF">N4J17_08780</name>
</gene>
<dbReference type="EMBL" id="CP104311">
    <property type="protein sequence ID" value="WWF00585.1"/>
    <property type="molecule type" value="Genomic_DNA"/>
</dbReference>
<dbReference type="Gene3D" id="3.30.70.270">
    <property type="match status" value="1"/>
</dbReference>
<proteinExistence type="predicted"/>